<dbReference type="EMBL" id="WHWC01000011">
    <property type="protein sequence ID" value="KAG8374040.1"/>
    <property type="molecule type" value="Genomic_DNA"/>
</dbReference>
<protein>
    <recommendedName>
        <fullName evidence="1">DUF7138 domain-containing protein</fullName>
    </recommendedName>
</protein>
<gene>
    <name evidence="2" type="ORF">BUALT_Bualt11G0089600</name>
</gene>
<dbReference type="Proteomes" id="UP000826271">
    <property type="component" value="Unassembled WGS sequence"/>
</dbReference>
<reference evidence="2" key="1">
    <citation type="submission" date="2019-10" db="EMBL/GenBank/DDBJ databases">
        <authorList>
            <person name="Zhang R."/>
            <person name="Pan Y."/>
            <person name="Wang J."/>
            <person name="Ma R."/>
            <person name="Yu S."/>
        </authorList>
    </citation>
    <scope>NUCLEOTIDE SEQUENCE</scope>
    <source>
        <strain evidence="2">LA-IB0</strain>
        <tissue evidence="2">Leaf</tissue>
    </source>
</reference>
<dbReference type="AlphaFoldDB" id="A0AAV6X4G1"/>
<dbReference type="PANTHER" id="PTHR36351:SF1">
    <property type="entry name" value="EMBRYO SAC DEVELOPMENT ARREST 12"/>
    <property type="match status" value="1"/>
</dbReference>
<dbReference type="Pfam" id="PF23596">
    <property type="entry name" value="DUF7138"/>
    <property type="match status" value="1"/>
</dbReference>
<feature type="domain" description="DUF7138" evidence="1">
    <location>
        <begin position="8"/>
        <end position="98"/>
    </location>
</feature>
<evidence type="ECO:0000313" key="3">
    <source>
        <dbReference type="Proteomes" id="UP000826271"/>
    </source>
</evidence>
<accession>A0AAV6X4G1</accession>
<keyword evidence="3" id="KW-1185">Reference proteome</keyword>
<evidence type="ECO:0000259" key="1">
    <source>
        <dbReference type="Pfam" id="PF23596"/>
    </source>
</evidence>
<sequence length="282" mass="32182">MAEDGVGTAFPVVLFDGEREMNIGNVRISPAMEYKQFQLMLSQKIGISPNQFSIYLIERKNNSNSNPQSPFTEEWRRIPITGKVNFAYICSQQKCCFLAVLRRSRKSRNRKERMINGVYSADFLPETVFTPPPVRPVPANLILLRRSQETPSYDRITPSEVALLNDRLQSLKIGKESYYQTAMAEEKVNFMNFGYGHEKASDLSIDSFPTIDESYCLKANSARMMMMMTTKSEGEKAFFCEECWNAKKNGGTASFHHCVNDTVITRFKTRAGPIKRPVNLLH</sequence>
<dbReference type="PANTHER" id="PTHR36351">
    <property type="entry name" value="EMBRYO SAC DEVELOPMENT ARREST 12"/>
    <property type="match status" value="1"/>
</dbReference>
<dbReference type="InterPro" id="IPR055562">
    <property type="entry name" value="DUF7138"/>
</dbReference>
<name>A0AAV6X4G1_9LAMI</name>
<organism evidence="2 3">
    <name type="scientific">Buddleja alternifolia</name>
    <dbReference type="NCBI Taxonomy" id="168488"/>
    <lineage>
        <taxon>Eukaryota</taxon>
        <taxon>Viridiplantae</taxon>
        <taxon>Streptophyta</taxon>
        <taxon>Embryophyta</taxon>
        <taxon>Tracheophyta</taxon>
        <taxon>Spermatophyta</taxon>
        <taxon>Magnoliopsida</taxon>
        <taxon>eudicotyledons</taxon>
        <taxon>Gunneridae</taxon>
        <taxon>Pentapetalae</taxon>
        <taxon>asterids</taxon>
        <taxon>lamiids</taxon>
        <taxon>Lamiales</taxon>
        <taxon>Scrophulariaceae</taxon>
        <taxon>Buddlejeae</taxon>
        <taxon>Buddleja</taxon>
    </lineage>
</organism>
<evidence type="ECO:0000313" key="2">
    <source>
        <dbReference type="EMBL" id="KAG8374040.1"/>
    </source>
</evidence>
<comment type="caution">
    <text evidence="2">The sequence shown here is derived from an EMBL/GenBank/DDBJ whole genome shotgun (WGS) entry which is preliminary data.</text>
</comment>
<proteinExistence type="predicted"/>